<dbReference type="PRINTS" id="PR00701">
    <property type="entry name" value="60KDINNERMP"/>
</dbReference>
<evidence type="ECO:0000256" key="11">
    <source>
        <dbReference type="ARBA" id="ARBA00033245"/>
    </source>
</evidence>
<feature type="region of interest" description="Disordered" evidence="14">
    <location>
        <begin position="563"/>
        <end position="643"/>
    </location>
</feature>
<dbReference type="NCBIfam" id="TIGR03593">
    <property type="entry name" value="yidC_nterm"/>
    <property type="match status" value="1"/>
</dbReference>
<keyword evidence="6 13" id="KW-0812">Transmembrane</keyword>
<comment type="similarity">
    <text evidence="2 13">Belongs to the OXA1/ALB3/YidC family. Type 1 subfamily.</text>
</comment>
<dbReference type="Pfam" id="PF02096">
    <property type="entry name" value="60KD_IMP"/>
    <property type="match status" value="1"/>
</dbReference>
<keyword evidence="7 13" id="KW-0653">Protein transport</keyword>
<dbReference type="PANTHER" id="PTHR12428">
    <property type="entry name" value="OXA1"/>
    <property type="match status" value="1"/>
</dbReference>
<comment type="subcellular location">
    <subcellularLocation>
        <location evidence="1">Cell inner membrane</location>
        <topology evidence="1">Multi-pass membrane protein</topology>
    </subcellularLocation>
    <subcellularLocation>
        <location evidence="13">Cell membrane</location>
        <topology evidence="13">Multi-pass membrane protein</topology>
    </subcellularLocation>
</comment>
<keyword evidence="9 13" id="KW-0472">Membrane</keyword>
<dbReference type="GO" id="GO:0015031">
    <property type="term" value="P:protein transport"/>
    <property type="evidence" value="ECO:0007669"/>
    <property type="project" value="UniProtKB-KW"/>
</dbReference>
<dbReference type="GO" id="GO:0051205">
    <property type="term" value="P:protein insertion into membrane"/>
    <property type="evidence" value="ECO:0007669"/>
    <property type="project" value="TreeGrafter"/>
</dbReference>
<dbReference type="NCBIfam" id="NF002352">
    <property type="entry name" value="PRK01318.1-3"/>
    <property type="match status" value="1"/>
</dbReference>
<dbReference type="OrthoDB" id="9780552at2"/>
<dbReference type="PANTHER" id="PTHR12428:SF65">
    <property type="entry name" value="CYTOCHROME C OXIDASE ASSEMBLY PROTEIN COX18, MITOCHONDRIAL"/>
    <property type="match status" value="1"/>
</dbReference>
<feature type="transmembrane region" description="Helical" evidence="13">
    <location>
        <begin position="376"/>
        <end position="396"/>
    </location>
</feature>
<evidence type="ECO:0000256" key="14">
    <source>
        <dbReference type="SAM" id="MobiDB-lite"/>
    </source>
</evidence>
<dbReference type="InterPro" id="IPR038221">
    <property type="entry name" value="YidC_periplasmic_sf"/>
</dbReference>
<dbReference type="Pfam" id="PF14849">
    <property type="entry name" value="YidC_periplas"/>
    <property type="match status" value="1"/>
</dbReference>
<comment type="caution">
    <text evidence="17">The sequence shown here is derived from an EMBL/GenBank/DDBJ whole genome shotgun (WGS) entry which is preliminary data.</text>
</comment>
<reference evidence="17 18" key="1">
    <citation type="submission" date="2018-03" db="EMBL/GenBank/DDBJ databases">
        <title>Draft genome of Nitrosomonas supralitoralis APG5.</title>
        <authorList>
            <person name="Urakawa H."/>
            <person name="Lopez J.V."/>
        </authorList>
    </citation>
    <scope>NUCLEOTIDE SEQUENCE [LARGE SCALE GENOMIC DNA]</scope>
    <source>
        <strain evidence="17 18">APG5</strain>
    </source>
</reference>
<dbReference type="InterPro" id="IPR019998">
    <property type="entry name" value="Membr_insert_YidC"/>
</dbReference>
<evidence type="ECO:0000256" key="7">
    <source>
        <dbReference type="ARBA" id="ARBA00022927"/>
    </source>
</evidence>
<dbReference type="InterPro" id="IPR028053">
    <property type="entry name" value="Membr_insert_YidC_N"/>
</dbReference>
<accession>A0A2P7NTE1</accession>
<proteinExistence type="inferred from homology"/>
<feature type="transmembrane region" description="Helical" evidence="13">
    <location>
        <begin position="515"/>
        <end position="539"/>
    </location>
</feature>
<evidence type="ECO:0000256" key="12">
    <source>
        <dbReference type="ARBA" id="ARBA00033342"/>
    </source>
</evidence>
<comment type="caution">
    <text evidence="13">Lacks conserved residue(s) required for the propagation of feature annotation.</text>
</comment>
<keyword evidence="18" id="KW-1185">Reference proteome</keyword>
<evidence type="ECO:0000259" key="16">
    <source>
        <dbReference type="Pfam" id="PF14849"/>
    </source>
</evidence>
<dbReference type="CDD" id="cd19961">
    <property type="entry name" value="EcYidC-like_peri"/>
    <property type="match status" value="1"/>
</dbReference>
<dbReference type="RefSeq" id="WP_106707448.1">
    <property type="nucleotide sequence ID" value="NZ_PXXU01000037.1"/>
</dbReference>
<feature type="region of interest" description="Disordered" evidence="14">
    <location>
        <begin position="31"/>
        <end position="74"/>
    </location>
</feature>
<dbReference type="InterPro" id="IPR047196">
    <property type="entry name" value="YidC_ALB_C"/>
</dbReference>
<evidence type="ECO:0000259" key="15">
    <source>
        <dbReference type="Pfam" id="PF02096"/>
    </source>
</evidence>
<organism evidence="17 18">
    <name type="scientific">Nitrosomonas supralitoralis</name>
    <dbReference type="NCBI Taxonomy" id="2116706"/>
    <lineage>
        <taxon>Bacteria</taxon>
        <taxon>Pseudomonadati</taxon>
        <taxon>Pseudomonadota</taxon>
        <taxon>Betaproteobacteria</taxon>
        <taxon>Nitrosomonadales</taxon>
        <taxon>Nitrosomonadaceae</taxon>
        <taxon>Nitrosomonas</taxon>
    </lineage>
</organism>
<evidence type="ECO:0000256" key="2">
    <source>
        <dbReference type="ARBA" id="ARBA00010527"/>
    </source>
</evidence>
<protein>
    <recommendedName>
        <fullName evidence="3 13">Membrane protein insertase YidC</fullName>
    </recommendedName>
    <alternativeName>
        <fullName evidence="12 13">Foldase YidC</fullName>
    </alternativeName>
    <alternativeName>
        <fullName evidence="11 13">Membrane integrase YidC</fullName>
    </alternativeName>
    <alternativeName>
        <fullName evidence="13">Membrane protein YidC</fullName>
    </alternativeName>
</protein>
<evidence type="ECO:0000256" key="6">
    <source>
        <dbReference type="ARBA" id="ARBA00022692"/>
    </source>
</evidence>
<feature type="domain" description="Membrane insertase YidC/Oxa/ALB C-terminal" evidence="15">
    <location>
        <begin position="376"/>
        <end position="553"/>
    </location>
</feature>
<dbReference type="PRINTS" id="PR01900">
    <property type="entry name" value="YIDCPROTEIN"/>
</dbReference>
<name>A0A2P7NTE1_9PROT</name>
<gene>
    <name evidence="13" type="primary">yidC</name>
    <name evidence="17" type="ORF">C7H79_11705</name>
</gene>
<comment type="function">
    <text evidence="13">Required for the insertion and/or proper folding and/or complex formation of integral membrane proteins into the membrane. Involved in integration of membrane proteins that insert both dependently and independently of the Sec translocase complex, as well as at least some lipoproteins. Aids folding of multispanning membrane proteins.</text>
</comment>
<dbReference type="Gene3D" id="2.70.98.90">
    <property type="match status" value="1"/>
</dbReference>
<keyword evidence="10 13" id="KW-0143">Chaperone</keyword>
<evidence type="ECO:0000256" key="4">
    <source>
        <dbReference type="ARBA" id="ARBA00022448"/>
    </source>
</evidence>
<keyword evidence="5 13" id="KW-1003">Cell membrane</keyword>
<feature type="domain" description="Membrane insertase YidC N-terminal" evidence="16">
    <location>
        <begin position="90"/>
        <end position="365"/>
    </location>
</feature>
<dbReference type="HAMAP" id="MF_01810">
    <property type="entry name" value="YidC_type1"/>
    <property type="match status" value="1"/>
</dbReference>
<dbReference type="InterPro" id="IPR001708">
    <property type="entry name" value="YidC/ALB3/OXA1/COX18"/>
</dbReference>
<keyword evidence="8 13" id="KW-1133">Transmembrane helix</keyword>
<evidence type="ECO:0000256" key="8">
    <source>
        <dbReference type="ARBA" id="ARBA00022989"/>
    </source>
</evidence>
<evidence type="ECO:0000313" key="17">
    <source>
        <dbReference type="EMBL" id="PSJ16744.1"/>
    </source>
</evidence>
<keyword evidence="4 13" id="KW-0813">Transport</keyword>
<dbReference type="InterPro" id="IPR028055">
    <property type="entry name" value="YidC/Oxa/ALB_C"/>
</dbReference>
<evidence type="ECO:0000256" key="10">
    <source>
        <dbReference type="ARBA" id="ARBA00023186"/>
    </source>
</evidence>
<dbReference type="GO" id="GO:0032977">
    <property type="term" value="F:membrane insertase activity"/>
    <property type="evidence" value="ECO:0007669"/>
    <property type="project" value="InterPro"/>
</dbReference>
<evidence type="ECO:0000256" key="9">
    <source>
        <dbReference type="ARBA" id="ARBA00023136"/>
    </source>
</evidence>
<evidence type="ECO:0000313" key="18">
    <source>
        <dbReference type="Proteomes" id="UP000241912"/>
    </source>
</evidence>
<evidence type="ECO:0000256" key="3">
    <source>
        <dbReference type="ARBA" id="ARBA00015325"/>
    </source>
</evidence>
<sequence length="643" mass="71692">METKKLLLIIIFSTSLLFLWDAWQKELYPPSSQVMSGTTSDASNQRHDPLPVPGDELASSATGSGSGTVPGIEGVNPSVTPNLFSIGEKIHVKTDMVIAEIDTAGGDIRQLGLIEHPSREDINKPYELLLDKTARFQVAQSGLIGDGLPNHKTKFTVEDNKYSYQLEPGQEKVVVRLAAPEVDGIQVTKIYTFHRGSYVIDVEFEIANHSEATIIPFSYFQMLRDPNEPAGAGALVHSYTGAAMYTDDEKFLKIKFSDLDKNKAEYPTNADNGWIAMLEHYFLTAWLPEPGSPREYFAKHLAPNQYTAGVIAPVGAIEPDQVKNISMPLYAGPQEQNKLAELAPGLDLTVDYGWLTVLAKPLFWLLSYYHSWTDNWGIAIILLTLTVKLIFFPLSAAGYRSMAKLRVVTPKLQRIREQYASDRQRMHQAMMEFYKEEKINPMGGCLPILVQIPVFIALFWTLLAAVELRYAPLALWITDMSVPDPYYVLPIIMGVSMWIQSKLSPTPADPIQAKVMQIMPIAFSVFFFFFPAGLVLYSLCNNILSIAQQWQITRMYENKAAEEANKDKNKKKIKNGPEPAKENLQLTASLENEDVGATKAAAESAASSERNEKTPLKQATVSNKNKAPVKPKNSPVAKKTRKR</sequence>
<dbReference type="AlphaFoldDB" id="A0A2P7NTE1"/>
<dbReference type="GO" id="GO:0005886">
    <property type="term" value="C:plasma membrane"/>
    <property type="evidence" value="ECO:0007669"/>
    <property type="project" value="UniProtKB-SubCell"/>
</dbReference>
<feature type="compositionally biased region" description="Polar residues" evidence="14">
    <location>
        <begin position="31"/>
        <end position="43"/>
    </location>
</feature>
<dbReference type="EMBL" id="PXXU01000037">
    <property type="protein sequence ID" value="PSJ16744.1"/>
    <property type="molecule type" value="Genomic_DNA"/>
</dbReference>
<evidence type="ECO:0000256" key="13">
    <source>
        <dbReference type="HAMAP-Rule" id="MF_01810"/>
    </source>
</evidence>
<evidence type="ECO:0000256" key="1">
    <source>
        <dbReference type="ARBA" id="ARBA00004429"/>
    </source>
</evidence>
<feature type="transmembrane region" description="Helical" evidence="13">
    <location>
        <begin position="445"/>
        <end position="466"/>
    </location>
</feature>
<dbReference type="CDD" id="cd20070">
    <property type="entry name" value="5TM_YidC_Alb3"/>
    <property type="match status" value="1"/>
</dbReference>
<evidence type="ECO:0000256" key="5">
    <source>
        <dbReference type="ARBA" id="ARBA00022475"/>
    </source>
</evidence>
<dbReference type="Proteomes" id="UP000241912">
    <property type="component" value="Unassembled WGS sequence"/>
</dbReference>
<dbReference type="NCBIfam" id="TIGR03592">
    <property type="entry name" value="yidC_oxa1_cterm"/>
    <property type="match status" value="1"/>
</dbReference>
<comment type="subunit">
    <text evidence="13">Interacts with the Sec translocase complex via SecD. Specifically interacts with transmembrane segments of nascent integral membrane proteins during membrane integration.</text>
</comment>